<keyword evidence="6" id="KW-0221">Differentiation</keyword>
<keyword evidence="19" id="KW-1185">Reference proteome</keyword>
<dbReference type="GO" id="GO:0030154">
    <property type="term" value="P:cell differentiation"/>
    <property type="evidence" value="ECO:0007669"/>
    <property type="project" value="UniProtKB-KW"/>
</dbReference>
<dbReference type="AlphaFoldDB" id="A0A643CGI6"/>
<dbReference type="EC" id="1.3.1.22" evidence="4"/>
<evidence type="ECO:0000256" key="7">
    <source>
        <dbReference type="ARBA" id="ARBA00022824"/>
    </source>
</evidence>
<evidence type="ECO:0000256" key="9">
    <source>
        <dbReference type="ARBA" id="ARBA00022857"/>
    </source>
</evidence>
<dbReference type="PROSITE" id="PS50244">
    <property type="entry name" value="S5A_REDUCTASE"/>
    <property type="match status" value="1"/>
</dbReference>
<keyword evidence="14" id="KW-0472">Membrane</keyword>
<dbReference type="FunFam" id="1.20.120.1630:FF:000002">
    <property type="entry name" value="Steroid 5 alpha-reductase 1"/>
    <property type="match status" value="1"/>
</dbReference>
<accession>A0A643CGI6</accession>
<dbReference type="OrthoDB" id="5788137at2759"/>
<evidence type="ECO:0000256" key="5">
    <source>
        <dbReference type="ARBA" id="ARBA00022692"/>
    </source>
</evidence>
<dbReference type="Pfam" id="PF02544">
    <property type="entry name" value="Steroid_dh"/>
    <property type="match status" value="1"/>
</dbReference>
<evidence type="ECO:0000256" key="1">
    <source>
        <dbReference type="ARBA" id="ARBA00004154"/>
    </source>
</evidence>
<comment type="similarity">
    <text evidence="3">Belongs to the steroid 5-alpha reductase family.</text>
</comment>
<keyword evidence="8" id="KW-0492">Microsome</keyword>
<evidence type="ECO:0000256" key="10">
    <source>
        <dbReference type="ARBA" id="ARBA00022928"/>
    </source>
</evidence>
<evidence type="ECO:0000256" key="13">
    <source>
        <dbReference type="ARBA" id="ARBA00023098"/>
    </source>
</evidence>
<evidence type="ECO:0000256" key="3">
    <source>
        <dbReference type="ARBA" id="ARBA00007742"/>
    </source>
</evidence>
<evidence type="ECO:0000259" key="17">
    <source>
        <dbReference type="Pfam" id="PF02544"/>
    </source>
</evidence>
<comment type="subcellular location">
    <subcellularLocation>
        <location evidence="2">Endoplasmic reticulum membrane</location>
        <topology evidence="2">Multi-pass membrane protein</topology>
    </subcellularLocation>
    <subcellularLocation>
        <location evidence="1">Microsome membrane</location>
        <topology evidence="1">Multi-pass membrane protein</topology>
    </subcellularLocation>
</comment>
<evidence type="ECO:0000313" key="19">
    <source>
        <dbReference type="Proteomes" id="UP000437017"/>
    </source>
</evidence>
<keyword evidence="9" id="KW-0521">NADP</keyword>
<keyword evidence="5" id="KW-0812">Transmembrane</keyword>
<dbReference type="GO" id="GO:0007548">
    <property type="term" value="P:sex differentiation"/>
    <property type="evidence" value="ECO:0007669"/>
    <property type="project" value="UniProtKB-KW"/>
</dbReference>
<keyword evidence="12" id="KW-0560">Oxidoreductase</keyword>
<dbReference type="PANTHER" id="PTHR10556">
    <property type="entry name" value="3-OXO-5-ALPHA-STEROID 4-DEHYDROGENASE"/>
    <property type="match status" value="1"/>
</dbReference>
<comment type="caution">
    <text evidence="18">The sequence shown here is derived from an EMBL/GenBank/DDBJ whole genome shotgun (WGS) entry which is preliminary data.</text>
</comment>
<dbReference type="Gene3D" id="1.20.120.1630">
    <property type="match status" value="1"/>
</dbReference>
<evidence type="ECO:0000256" key="12">
    <source>
        <dbReference type="ARBA" id="ARBA00023002"/>
    </source>
</evidence>
<feature type="domain" description="3-oxo-5-alpha-steroid 4-dehydrogenase C-terminal" evidence="17">
    <location>
        <begin position="1"/>
        <end position="147"/>
    </location>
</feature>
<gene>
    <name evidence="18" type="ORF">E2I00_013137</name>
</gene>
<dbReference type="PANTHER" id="PTHR10556:SF57">
    <property type="entry name" value="3-OXO-5-ALPHA-STEROID 4-DEHYDROGENASE 1"/>
    <property type="match status" value="1"/>
</dbReference>
<evidence type="ECO:0000256" key="2">
    <source>
        <dbReference type="ARBA" id="ARBA00004477"/>
    </source>
</evidence>
<keyword evidence="10" id="KW-0726">Sexual differentiation</keyword>
<dbReference type="InterPro" id="IPR001104">
    <property type="entry name" value="3-oxo-5_a-steroid_4-DH_C"/>
</dbReference>
<name>A0A643CGI6_BALPH</name>
<dbReference type="GO" id="GO:0005789">
    <property type="term" value="C:endoplasmic reticulum membrane"/>
    <property type="evidence" value="ECO:0007669"/>
    <property type="project" value="UniProtKB-SubCell"/>
</dbReference>
<evidence type="ECO:0000256" key="8">
    <source>
        <dbReference type="ARBA" id="ARBA00022848"/>
    </source>
</evidence>
<evidence type="ECO:0000256" key="16">
    <source>
        <dbReference type="ARBA" id="ARBA00049397"/>
    </source>
</evidence>
<evidence type="ECO:0000256" key="14">
    <source>
        <dbReference type="ARBA" id="ARBA00023136"/>
    </source>
</evidence>
<dbReference type="Proteomes" id="UP000437017">
    <property type="component" value="Unassembled WGS sequence"/>
</dbReference>
<reference evidence="18 19" key="1">
    <citation type="journal article" date="2019" name="PLoS ONE">
        <title>Genomic analyses reveal an absence of contemporary introgressive admixture between fin whales and blue whales, despite known hybrids.</title>
        <authorList>
            <person name="Westbury M.V."/>
            <person name="Petersen B."/>
            <person name="Lorenzen E.D."/>
        </authorList>
    </citation>
    <scope>NUCLEOTIDE SEQUENCE [LARGE SCALE GENOMIC DNA]</scope>
    <source>
        <strain evidence="18">FinWhale-01</strain>
    </source>
</reference>
<feature type="non-terminal residue" evidence="18">
    <location>
        <position position="233"/>
    </location>
</feature>
<keyword evidence="11" id="KW-1133">Transmembrane helix</keyword>
<sequence length="233" mass="26566">MPLYTFMLAFMFCTYNGYLQSRYLSQYAVYADSWLTDPRFLTGFVLWLLGMLINIHSDHVLRNLRKPGETGYKIPKGGLFEYITAANYFGEVVEWCGYALASWSIQGWAFAVFTFCVLLTRAQQHHQWYHEKFEDYPKFRKIMIPFLSERPGSPQTTHHSLSLLGAGQVEKLGVGRGEAQWRPVQKASGTCSSLDHQVTSLARQGTGGILKEQAAVSPMKGTYFLEALSWEHE</sequence>
<keyword evidence="7" id="KW-0256">Endoplasmic reticulum</keyword>
<proteinExistence type="inferred from homology"/>
<evidence type="ECO:0000256" key="6">
    <source>
        <dbReference type="ARBA" id="ARBA00022782"/>
    </source>
</evidence>
<evidence type="ECO:0000256" key="11">
    <source>
        <dbReference type="ARBA" id="ARBA00022989"/>
    </source>
</evidence>
<keyword evidence="13" id="KW-0443">Lipid metabolism</keyword>
<dbReference type="GO" id="GO:0047751">
    <property type="term" value="F:3-oxo-5-alpha-steroid 4-dehydrogenase (NADP+) activity"/>
    <property type="evidence" value="ECO:0007669"/>
    <property type="project" value="UniProtKB-EC"/>
</dbReference>
<evidence type="ECO:0000256" key="15">
    <source>
        <dbReference type="ARBA" id="ARBA00048292"/>
    </source>
</evidence>
<dbReference type="EMBL" id="SGJD01001578">
    <property type="protein sequence ID" value="KAB0399279.1"/>
    <property type="molecule type" value="Genomic_DNA"/>
</dbReference>
<dbReference type="InterPro" id="IPR039357">
    <property type="entry name" value="SRD5A/TECR"/>
</dbReference>
<dbReference type="GO" id="GO:0006702">
    <property type="term" value="P:androgen biosynthetic process"/>
    <property type="evidence" value="ECO:0007669"/>
    <property type="project" value="UniProtKB-ARBA"/>
</dbReference>
<protein>
    <recommendedName>
        <fullName evidence="4">3-oxo-5alpha-steroid 4-dehydrogenase (NADP(+))</fullName>
        <ecNumber evidence="4">1.3.1.22</ecNumber>
    </recommendedName>
</protein>
<comment type="catalytic activity">
    <reaction evidence="16">
        <text>17beta-hydroxy-5alpha-androstan-3-one + NADP(+) = testosterone + NADPH + H(+)</text>
        <dbReference type="Rhea" id="RHEA:50820"/>
        <dbReference type="ChEBI" id="CHEBI:15378"/>
        <dbReference type="ChEBI" id="CHEBI:16330"/>
        <dbReference type="ChEBI" id="CHEBI:17347"/>
        <dbReference type="ChEBI" id="CHEBI:57783"/>
        <dbReference type="ChEBI" id="CHEBI:58349"/>
        <dbReference type="EC" id="1.3.1.22"/>
    </reaction>
    <physiologicalReaction direction="right-to-left" evidence="16">
        <dbReference type="Rhea" id="RHEA:50822"/>
    </physiologicalReaction>
</comment>
<evidence type="ECO:0000256" key="4">
    <source>
        <dbReference type="ARBA" id="ARBA00012049"/>
    </source>
</evidence>
<evidence type="ECO:0000313" key="18">
    <source>
        <dbReference type="EMBL" id="KAB0399279.1"/>
    </source>
</evidence>
<organism evidence="18 19">
    <name type="scientific">Balaenoptera physalus</name>
    <name type="common">Fin whale</name>
    <name type="synonym">Balaena physalus</name>
    <dbReference type="NCBI Taxonomy" id="9770"/>
    <lineage>
        <taxon>Eukaryota</taxon>
        <taxon>Metazoa</taxon>
        <taxon>Chordata</taxon>
        <taxon>Craniata</taxon>
        <taxon>Vertebrata</taxon>
        <taxon>Euteleostomi</taxon>
        <taxon>Mammalia</taxon>
        <taxon>Eutheria</taxon>
        <taxon>Laurasiatheria</taxon>
        <taxon>Artiodactyla</taxon>
        <taxon>Whippomorpha</taxon>
        <taxon>Cetacea</taxon>
        <taxon>Mysticeti</taxon>
        <taxon>Balaenopteridae</taxon>
        <taxon>Balaenoptera</taxon>
    </lineage>
</organism>
<comment type="catalytic activity">
    <reaction evidence="15">
        <text>5alpha-pregnane-3,20-dione + NADP(+) = progesterone + NADPH + H(+)</text>
        <dbReference type="Rhea" id="RHEA:21952"/>
        <dbReference type="ChEBI" id="CHEBI:15378"/>
        <dbReference type="ChEBI" id="CHEBI:17026"/>
        <dbReference type="ChEBI" id="CHEBI:28952"/>
        <dbReference type="ChEBI" id="CHEBI:57783"/>
        <dbReference type="ChEBI" id="CHEBI:58349"/>
        <dbReference type="EC" id="1.3.1.22"/>
    </reaction>
    <physiologicalReaction direction="right-to-left" evidence="15">
        <dbReference type="Rhea" id="RHEA:21954"/>
    </physiologicalReaction>
</comment>